<comment type="caution">
    <text evidence="4">The sequence shown here is derived from an EMBL/GenBank/DDBJ whole genome shotgun (WGS) entry which is preliminary data.</text>
</comment>
<dbReference type="Proteomes" id="UP001597448">
    <property type="component" value="Unassembled WGS sequence"/>
</dbReference>
<organism evidence="4 5">
    <name type="scientific">Paenibacillus rhizoplanae</name>
    <dbReference type="NCBI Taxonomy" id="1917181"/>
    <lineage>
        <taxon>Bacteria</taxon>
        <taxon>Bacillati</taxon>
        <taxon>Bacillota</taxon>
        <taxon>Bacilli</taxon>
        <taxon>Bacillales</taxon>
        <taxon>Paenibacillaceae</taxon>
        <taxon>Paenibacillus</taxon>
    </lineage>
</organism>
<accession>A0ABW5FD13</accession>
<dbReference type="InterPro" id="IPR016181">
    <property type="entry name" value="Acyl_CoA_acyltransferase"/>
</dbReference>
<dbReference type="EC" id="2.3.-.-" evidence="4"/>
<evidence type="ECO:0000313" key="4">
    <source>
        <dbReference type="EMBL" id="MFD2412908.1"/>
    </source>
</evidence>
<keyword evidence="1 4" id="KW-0808">Transferase</keyword>
<dbReference type="InterPro" id="IPR000182">
    <property type="entry name" value="GNAT_dom"/>
</dbReference>
<dbReference type="CDD" id="cd04301">
    <property type="entry name" value="NAT_SF"/>
    <property type="match status" value="1"/>
</dbReference>
<dbReference type="Pfam" id="PF00583">
    <property type="entry name" value="Acetyltransf_1"/>
    <property type="match status" value="1"/>
</dbReference>
<evidence type="ECO:0000256" key="1">
    <source>
        <dbReference type="ARBA" id="ARBA00022679"/>
    </source>
</evidence>
<reference evidence="5" key="1">
    <citation type="journal article" date="2019" name="Int. J. Syst. Evol. Microbiol.">
        <title>The Global Catalogue of Microorganisms (GCM) 10K type strain sequencing project: providing services to taxonomists for standard genome sequencing and annotation.</title>
        <authorList>
            <consortium name="The Broad Institute Genomics Platform"/>
            <consortium name="The Broad Institute Genome Sequencing Center for Infectious Disease"/>
            <person name="Wu L."/>
            <person name="Ma J."/>
        </authorList>
    </citation>
    <scope>NUCLEOTIDE SEQUENCE [LARGE SCALE GENOMIC DNA]</scope>
    <source>
        <strain evidence="5">CCM 8725</strain>
    </source>
</reference>
<dbReference type="GO" id="GO:0016746">
    <property type="term" value="F:acyltransferase activity"/>
    <property type="evidence" value="ECO:0007669"/>
    <property type="project" value="UniProtKB-KW"/>
</dbReference>
<name>A0ABW5FD13_9BACL</name>
<dbReference type="RefSeq" id="WP_209990064.1">
    <property type="nucleotide sequence ID" value="NZ_JBHSVQ010000001.1"/>
</dbReference>
<evidence type="ECO:0000313" key="5">
    <source>
        <dbReference type="Proteomes" id="UP001597448"/>
    </source>
</evidence>
<gene>
    <name evidence="4" type="ORF">ACFSX3_23790</name>
</gene>
<evidence type="ECO:0000259" key="3">
    <source>
        <dbReference type="PROSITE" id="PS51186"/>
    </source>
</evidence>
<dbReference type="SUPFAM" id="SSF55729">
    <property type="entry name" value="Acyl-CoA N-acyltransferases (Nat)"/>
    <property type="match status" value="1"/>
</dbReference>
<sequence length="146" mass="16045">MDSTAKVRLASSADAEELSRLNQEFNGGVTRPAAKIREHLNINRNELIAVAEMNGRIVGFGCGQCYSSFCYDEPYGEITELYVEEAARRQGMAMALIACLEENFRQCGVKSIKVLTGSSNTAAISTYEQCSYVKDDEQLLVKSLGD</sequence>
<dbReference type="InterPro" id="IPR050832">
    <property type="entry name" value="Bact_Acetyltransf"/>
</dbReference>
<protein>
    <submittedName>
        <fullName evidence="4">GNAT family N-acetyltransferase</fullName>
        <ecNumber evidence="4">2.3.-.-</ecNumber>
    </submittedName>
</protein>
<dbReference type="EMBL" id="JBHUKY010000054">
    <property type="protein sequence ID" value="MFD2412908.1"/>
    <property type="molecule type" value="Genomic_DNA"/>
</dbReference>
<dbReference type="PROSITE" id="PS51186">
    <property type="entry name" value="GNAT"/>
    <property type="match status" value="1"/>
</dbReference>
<dbReference type="Gene3D" id="3.40.630.30">
    <property type="match status" value="1"/>
</dbReference>
<evidence type="ECO:0000256" key="2">
    <source>
        <dbReference type="ARBA" id="ARBA00023315"/>
    </source>
</evidence>
<dbReference type="PANTHER" id="PTHR43877">
    <property type="entry name" value="AMINOALKYLPHOSPHONATE N-ACETYLTRANSFERASE-RELATED-RELATED"/>
    <property type="match status" value="1"/>
</dbReference>
<keyword evidence="2 4" id="KW-0012">Acyltransferase</keyword>
<feature type="domain" description="N-acetyltransferase" evidence="3">
    <location>
        <begin position="5"/>
        <end position="146"/>
    </location>
</feature>
<keyword evidence="5" id="KW-1185">Reference proteome</keyword>
<proteinExistence type="predicted"/>